<evidence type="ECO:0000313" key="3">
    <source>
        <dbReference type="Proteomes" id="UP000037136"/>
    </source>
</evidence>
<feature type="region of interest" description="Disordered" evidence="1">
    <location>
        <begin position="393"/>
        <end position="451"/>
    </location>
</feature>
<feature type="region of interest" description="Disordered" evidence="1">
    <location>
        <begin position="517"/>
        <end position="575"/>
    </location>
</feature>
<keyword evidence="3" id="KW-1185">Reference proteome</keyword>
<feature type="compositionally biased region" description="Basic and acidic residues" evidence="1">
    <location>
        <begin position="340"/>
        <end position="353"/>
    </location>
</feature>
<feature type="region of interest" description="Disordered" evidence="1">
    <location>
        <begin position="687"/>
        <end position="707"/>
    </location>
</feature>
<accession>A0A2A9P4Q2</accession>
<evidence type="ECO:0000256" key="1">
    <source>
        <dbReference type="SAM" id="MobiDB-lite"/>
    </source>
</evidence>
<feature type="region of interest" description="Disordered" evidence="1">
    <location>
        <begin position="603"/>
        <end position="622"/>
    </location>
</feature>
<feature type="region of interest" description="Disordered" evidence="1">
    <location>
        <begin position="1"/>
        <end position="33"/>
    </location>
</feature>
<reference evidence="2 3" key="2">
    <citation type="journal article" date="2017" name="Sci. Rep.">
        <title>Ant-infecting Ophiocordyceps genomes reveal a high diversity of potential behavioral manipulation genes and a possible major role for enterotoxins.</title>
        <authorList>
            <person name="de Bekker C."/>
            <person name="Ohm R.A."/>
            <person name="Evans H.C."/>
            <person name="Brachmann A."/>
            <person name="Hughes D.P."/>
        </authorList>
    </citation>
    <scope>NUCLEOTIDE SEQUENCE [LARGE SCALE GENOMIC DNA]</scope>
    <source>
        <strain evidence="2 3">SC16a</strain>
    </source>
</reference>
<feature type="region of interest" description="Disordered" evidence="1">
    <location>
        <begin position="169"/>
        <end position="213"/>
    </location>
</feature>
<dbReference type="OrthoDB" id="3438840at2759"/>
<feature type="region of interest" description="Disordered" evidence="1">
    <location>
        <begin position="91"/>
        <end position="122"/>
    </location>
</feature>
<reference evidence="2 3" key="1">
    <citation type="journal article" date="2015" name="BMC Genomics">
        <title>Gene expression during zombie ant biting behavior reflects the complexity underlying fungal parasitic behavioral manipulation.</title>
        <authorList>
            <person name="de Bekker C."/>
            <person name="Ohm R.A."/>
            <person name="Loreto R.G."/>
            <person name="Sebastian A."/>
            <person name="Albert I."/>
            <person name="Merrow M."/>
            <person name="Brachmann A."/>
            <person name="Hughes D.P."/>
        </authorList>
    </citation>
    <scope>NUCLEOTIDE SEQUENCE [LARGE SCALE GENOMIC DNA]</scope>
    <source>
        <strain evidence="2 3">SC16a</strain>
    </source>
</reference>
<feature type="region of interest" description="Disordered" evidence="1">
    <location>
        <begin position="336"/>
        <end position="378"/>
    </location>
</feature>
<feature type="compositionally biased region" description="Acidic residues" evidence="1">
    <location>
        <begin position="535"/>
        <end position="555"/>
    </location>
</feature>
<feature type="compositionally biased region" description="Basic and acidic residues" evidence="1">
    <location>
        <begin position="185"/>
        <end position="206"/>
    </location>
</feature>
<feature type="compositionally biased region" description="Low complexity" evidence="1">
    <location>
        <begin position="687"/>
        <end position="700"/>
    </location>
</feature>
<feature type="compositionally biased region" description="Polar residues" evidence="1">
    <location>
        <begin position="267"/>
        <end position="278"/>
    </location>
</feature>
<feature type="compositionally biased region" description="Polar residues" evidence="1">
    <location>
        <begin position="354"/>
        <end position="378"/>
    </location>
</feature>
<name>A0A2A9P4Q2_OPHUN</name>
<protein>
    <submittedName>
        <fullName evidence="2">Uncharacterized protein</fullName>
    </submittedName>
</protein>
<feature type="compositionally biased region" description="Basic and acidic residues" evidence="1">
    <location>
        <begin position="9"/>
        <end position="20"/>
    </location>
</feature>
<dbReference type="Proteomes" id="UP000037136">
    <property type="component" value="Unassembled WGS sequence"/>
</dbReference>
<organism evidence="2 3">
    <name type="scientific">Ophiocordyceps unilateralis</name>
    <name type="common">Zombie-ant fungus</name>
    <name type="synonym">Torrubia unilateralis</name>
    <dbReference type="NCBI Taxonomy" id="268505"/>
    <lineage>
        <taxon>Eukaryota</taxon>
        <taxon>Fungi</taxon>
        <taxon>Dikarya</taxon>
        <taxon>Ascomycota</taxon>
        <taxon>Pezizomycotina</taxon>
        <taxon>Sordariomycetes</taxon>
        <taxon>Hypocreomycetidae</taxon>
        <taxon>Hypocreales</taxon>
        <taxon>Ophiocordycipitaceae</taxon>
        <taxon>Ophiocordyceps</taxon>
    </lineage>
</organism>
<dbReference type="STRING" id="268505.A0A2A9P4Q2"/>
<dbReference type="EMBL" id="LAZP02000648">
    <property type="protein sequence ID" value="PFH56154.1"/>
    <property type="molecule type" value="Genomic_DNA"/>
</dbReference>
<comment type="caution">
    <text evidence="2">The sequence shown here is derived from an EMBL/GenBank/DDBJ whole genome shotgun (WGS) entry which is preliminary data.</text>
</comment>
<feature type="region of interest" description="Disordered" evidence="1">
    <location>
        <begin position="239"/>
        <end position="298"/>
    </location>
</feature>
<gene>
    <name evidence="2" type="ORF">XA68_16970</name>
</gene>
<sequence>MTVTQNAPTDHRHDHRDETKQPSSPTLTNPDMILPEDHFSPARTMTRNEAPLLNPAAFYRAMPLGPSTPIIYGNGTMLSDIGEVTEVESIAGSSPPRRFSSRRCSGAAYPLRSSPTIGKGGHMRRRSAAHDAVNSHRLSVDSTGTVIESDRIAASADFFDDCISIGDSSFQGDDEGSMASSYADDWAHHPRDSDARVPSHSADHHRYSTSSISRRAEQILANAKRRLTTMEGNLNKARTLGYSSASDGSTPSPSGRPPSDPDEDAFSTPTTHSRNASDSRLPASANPAPRAQRSASAVGALGGYRRSLSASMSADALDGRCRRTNKLLSYHPLDTTLKPLEGDAKENGGKETSRASSVASPDLSSCTDNEMPRSSVSTMHVRDLQDQMQGLKNKISSLRDQARADSMRRRSLQGLRTPSPFTHAGWDRGSTEPLDQTGDDPRSPSCVSPRGGTVLVLDAPAIQPSENLAPLDSPSDAASFHEVRETPDDGGCGGIEHVEFVDDIEDAEAVETIETVEWQSESQEGFDDAHREGPDAAEDDEMDDVDYDEADDDDQGNAYECSESGDSTYHDSTPHAISHEDREDAFDYERFFLHSAMGTISRQEWSRRGSVSSADSETSIETTRGPVLSVARRASLDTFTTVDSFATAAEGHSSRDSLALEEDRTDGFVTPSLGYDDGDVDRASSRGSAIFSSSSDGSMGWQNGRGRRATVNAGSTERAQSFHRPSFSSFESTGTNRSFPLVNRVRISGGMVTPVGSPEHELKQVADTLMSETASICDKESLNGGTQSPAMQMLSKTDQMMVERVVASLGRCVLGLTEAARTGPASGDEFRRRIDAARRVLEAGK</sequence>
<dbReference type="AlphaFoldDB" id="A0A2A9P4Q2"/>
<evidence type="ECO:0000313" key="2">
    <source>
        <dbReference type="EMBL" id="PFH56154.1"/>
    </source>
</evidence>
<feature type="compositionally biased region" description="Low complexity" evidence="1">
    <location>
        <begin position="243"/>
        <end position="253"/>
    </location>
</feature>
<proteinExistence type="predicted"/>